<dbReference type="EMBL" id="VSSQ01023806">
    <property type="protein sequence ID" value="MPM70951.1"/>
    <property type="molecule type" value="Genomic_DNA"/>
</dbReference>
<dbReference type="InterPro" id="IPR056792">
    <property type="entry name" value="PRC_RimM"/>
</dbReference>
<dbReference type="SUPFAM" id="SSF50447">
    <property type="entry name" value="Translation proteins"/>
    <property type="match status" value="1"/>
</dbReference>
<keyword evidence="3" id="KW-0698">rRNA processing</keyword>
<dbReference type="InterPro" id="IPR011961">
    <property type="entry name" value="RimM"/>
</dbReference>
<evidence type="ECO:0000313" key="7">
    <source>
        <dbReference type="EMBL" id="MPM70951.1"/>
    </source>
</evidence>
<dbReference type="InterPro" id="IPR036976">
    <property type="entry name" value="RimM_N_sf"/>
</dbReference>
<feature type="domain" description="Ribosome maturation factor RimM PRC barrel" evidence="6">
    <location>
        <begin position="96"/>
        <end position="156"/>
    </location>
</feature>
<keyword evidence="2" id="KW-0690">Ribosome biogenesis</keyword>
<proteinExistence type="inferred from homology"/>
<keyword evidence="4" id="KW-0143">Chaperone</keyword>
<dbReference type="GO" id="GO:0006364">
    <property type="term" value="P:rRNA processing"/>
    <property type="evidence" value="ECO:0007669"/>
    <property type="project" value="UniProtKB-KW"/>
</dbReference>
<evidence type="ECO:0000256" key="4">
    <source>
        <dbReference type="ARBA" id="ARBA00023186"/>
    </source>
</evidence>
<dbReference type="PANTHER" id="PTHR33692:SF1">
    <property type="entry name" value="RIBOSOME MATURATION FACTOR RIMM"/>
    <property type="match status" value="1"/>
</dbReference>
<dbReference type="InterPro" id="IPR002676">
    <property type="entry name" value="RimM_N"/>
</dbReference>
<dbReference type="Gene3D" id="2.30.30.240">
    <property type="entry name" value="PRC-barrel domain"/>
    <property type="match status" value="1"/>
</dbReference>
<comment type="caution">
    <text evidence="7">The sequence shown here is derived from an EMBL/GenBank/DDBJ whole genome shotgun (WGS) entry which is preliminary data.</text>
</comment>
<protein>
    <submittedName>
        <fullName evidence="7">Ribosome maturation factor RimM</fullName>
    </submittedName>
</protein>
<dbReference type="NCBIfam" id="TIGR02273">
    <property type="entry name" value="16S_RimM"/>
    <property type="match status" value="1"/>
</dbReference>
<dbReference type="AlphaFoldDB" id="A0A645C1X9"/>
<dbReference type="GO" id="GO:0043022">
    <property type="term" value="F:ribosome binding"/>
    <property type="evidence" value="ECO:0007669"/>
    <property type="project" value="InterPro"/>
</dbReference>
<dbReference type="Pfam" id="PF24986">
    <property type="entry name" value="PRC_RimM"/>
    <property type="match status" value="1"/>
</dbReference>
<dbReference type="PANTHER" id="PTHR33692">
    <property type="entry name" value="RIBOSOME MATURATION FACTOR RIMM"/>
    <property type="match status" value="1"/>
</dbReference>
<dbReference type="InterPro" id="IPR009000">
    <property type="entry name" value="Transl_B-barrel_sf"/>
</dbReference>
<evidence type="ECO:0000259" key="5">
    <source>
        <dbReference type="Pfam" id="PF01782"/>
    </source>
</evidence>
<evidence type="ECO:0000256" key="3">
    <source>
        <dbReference type="ARBA" id="ARBA00022552"/>
    </source>
</evidence>
<organism evidence="7">
    <name type="scientific">bioreactor metagenome</name>
    <dbReference type="NCBI Taxonomy" id="1076179"/>
    <lineage>
        <taxon>unclassified sequences</taxon>
        <taxon>metagenomes</taxon>
        <taxon>ecological metagenomes</taxon>
    </lineage>
</organism>
<name>A0A645C1X9_9ZZZZ</name>
<evidence type="ECO:0000256" key="1">
    <source>
        <dbReference type="ARBA" id="ARBA00022490"/>
    </source>
</evidence>
<dbReference type="Pfam" id="PF01782">
    <property type="entry name" value="RimM"/>
    <property type="match status" value="1"/>
</dbReference>
<dbReference type="SUPFAM" id="SSF50346">
    <property type="entry name" value="PRC-barrel domain"/>
    <property type="match status" value="1"/>
</dbReference>
<evidence type="ECO:0000259" key="6">
    <source>
        <dbReference type="Pfam" id="PF24986"/>
    </source>
</evidence>
<reference evidence="7" key="1">
    <citation type="submission" date="2019-08" db="EMBL/GenBank/DDBJ databases">
        <authorList>
            <person name="Kucharzyk K."/>
            <person name="Murdoch R.W."/>
            <person name="Higgins S."/>
            <person name="Loffler F."/>
        </authorList>
    </citation>
    <scope>NUCLEOTIDE SEQUENCE</scope>
</reference>
<keyword evidence="1" id="KW-0963">Cytoplasm</keyword>
<dbReference type="GO" id="GO:0005840">
    <property type="term" value="C:ribosome"/>
    <property type="evidence" value="ECO:0007669"/>
    <property type="project" value="InterPro"/>
</dbReference>
<gene>
    <name evidence="7" type="primary">rimM_29</name>
    <name evidence="7" type="ORF">SDC9_117913</name>
</gene>
<dbReference type="HAMAP" id="MF_00014">
    <property type="entry name" value="Ribosome_mat_RimM"/>
    <property type="match status" value="1"/>
</dbReference>
<evidence type="ECO:0000256" key="2">
    <source>
        <dbReference type="ARBA" id="ARBA00022517"/>
    </source>
</evidence>
<dbReference type="Gene3D" id="2.40.30.60">
    <property type="entry name" value="RimM"/>
    <property type="match status" value="1"/>
</dbReference>
<dbReference type="InterPro" id="IPR011033">
    <property type="entry name" value="PRC_barrel-like_sf"/>
</dbReference>
<sequence length="169" mass="18112">MTVGVISRAHGVRGEVYVEPRTDEIKRRFTAGAQLRTNQGGTLTVQTVKQPSGRLVVSFREITDRTAAEQQRGCVLSAVVPADERPSGQEEYFDRQLTGLTVLRADGTASGTIKEIVHGPAQDLLVIDLNGSEYLVPFVKALVPDVDLDAGSVRLADVPGLLDDGAEEG</sequence>
<feature type="domain" description="RimM N-terminal" evidence="5">
    <location>
        <begin position="2"/>
        <end position="77"/>
    </location>
</feature>
<accession>A0A645C1X9</accession>